<feature type="compositionally biased region" description="Basic and acidic residues" evidence="1">
    <location>
        <begin position="360"/>
        <end position="370"/>
    </location>
</feature>
<evidence type="ECO:0000256" key="1">
    <source>
        <dbReference type="SAM" id="MobiDB-lite"/>
    </source>
</evidence>
<feature type="region of interest" description="Disordered" evidence="1">
    <location>
        <begin position="178"/>
        <end position="267"/>
    </location>
</feature>
<organism evidence="2 3">
    <name type="scientific">Eruca vesicaria subsp. sativa</name>
    <name type="common">Garden rocket</name>
    <name type="synonym">Eruca sativa</name>
    <dbReference type="NCBI Taxonomy" id="29727"/>
    <lineage>
        <taxon>Eukaryota</taxon>
        <taxon>Viridiplantae</taxon>
        <taxon>Streptophyta</taxon>
        <taxon>Embryophyta</taxon>
        <taxon>Tracheophyta</taxon>
        <taxon>Spermatophyta</taxon>
        <taxon>Magnoliopsida</taxon>
        <taxon>eudicotyledons</taxon>
        <taxon>Gunneridae</taxon>
        <taxon>Pentapetalae</taxon>
        <taxon>rosids</taxon>
        <taxon>malvids</taxon>
        <taxon>Brassicales</taxon>
        <taxon>Brassicaceae</taxon>
        <taxon>Brassiceae</taxon>
        <taxon>Eruca</taxon>
    </lineage>
</organism>
<feature type="compositionally biased region" description="Basic and acidic residues" evidence="1">
    <location>
        <begin position="424"/>
        <end position="435"/>
    </location>
</feature>
<gene>
    <name evidence="2" type="ORF">ERUC_LOCUS45037</name>
</gene>
<proteinExistence type="predicted"/>
<protein>
    <submittedName>
        <fullName evidence="2">Uncharacterized protein</fullName>
    </submittedName>
</protein>
<feature type="compositionally biased region" description="Basic and acidic residues" evidence="1">
    <location>
        <begin position="178"/>
        <end position="266"/>
    </location>
</feature>
<reference evidence="2 3" key="1">
    <citation type="submission" date="2022-03" db="EMBL/GenBank/DDBJ databases">
        <authorList>
            <person name="Macdonald S."/>
            <person name="Ahmed S."/>
            <person name="Newling K."/>
        </authorList>
    </citation>
    <scope>NUCLEOTIDE SEQUENCE [LARGE SCALE GENOMIC DNA]</scope>
</reference>
<dbReference type="AlphaFoldDB" id="A0ABC8MB39"/>
<dbReference type="Proteomes" id="UP001642260">
    <property type="component" value="Unassembled WGS sequence"/>
</dbReference>
<feature type="compositionally biased region" description="Acidic residues" evidence="1">
    <location>
        <begin position="335"/>
        <end position="344"/>
    </location>
</feature>
<comment type="caution">
    <text evidence="2">The sequence shown here is derived from an EMBL/GenBank/DDBJ whole genome shotgun (WGS) entry which is preliminary data.</text>
</comment>
<accession>A0ABC8MB39</accession>
<dbReference type="EMBL" id="CAKOAT010996669">
    <property type="protein sequence ID" value="CAH8392554.1"/>
    <property type="molecule type" value="Genomic_DNA"/>
</dbReference>
<evidence type="ECO:0000313" key="3">
    <source>
        <dbReference type="Proteomes" id="UP001642260"/>
    </source>
</evidence>
<name>A0ABC8MB39_ERUVS</name>
<keyword evidence="3" id="KW-1185">Reference proteome</keyword>
<sequence>MFHLEDLGVIQGSWKLKVFGQEGSREEFENHKIDGIGEYKATRSILIYGVLSQKIKDLILGRPVGVIKAVATANQSYSMDFKGVNVRFWNVRGTGITVLSRSGLGGSGIRGSLRWCISRSDGQAEAGEKFGDRFASYKGVVLNGIDGDKDQGIVRADYQGKGKGKMYGDEESNWVKVEEKKGGRDNRNKDYFRGEERGSSHRSAQRDRARNGAHKDRFSTESRGVRRERERSPRDYRDRNTSRRYEPVRNDRSRGIDQTEDQENREAGALVQVTTNNIERPSQEKAVDRLPAEDNLDLANEVLEAMYITERDEGMELDGVAPQEDLADAATEDDGFQDLTDTEGEVTKAVTRDSGVSEDVGAKDEVKEEGEIVQNTVEGEEGKKQGLKKKPFKAGTAAAGGTSKMRMVQAIIAQSKRISTKNGARQEEGSKKASEKGSLNPKASTSKK</sequence>
<feature type="region of interest" description="Disordered" evidence="1">
    <location>
        <begin position="335"/>
        <end position="448"/>
    </location>
</feature>
<evidence type="ECO:0000313" key="2">
    <source>
        <dbReference type="EMBL" id="CAH8392554.1"/>
    </source>
</evidence>